<evidence type="ECO:0000256" key="2">
    <source>
        <dbReference type="ARBA" id="ARBA00022679"/>
    </source>
</evidence>
<gene>
    <name evidence="3" type="ORF">KC19_2G253900</name>
</gene>
<dbReference type="EMBL" id="CM026422">
    <property type="protein sequence ID" value="KAG0588578.1"/>
    <property type="molecule type" value="Genomic_DNA"/>
</dbReference>
<comment type="similarity">
    <text evidence="1">Belongs to the plant acyltransferase family.</text>
</comment>
<organism evidence="3 4">
    <name type="scientific">Ceratodon purpureus</name>
    <name type="common">Fire moss</name>
    <name type="synonym">Dicranum purpureum</name>
    <dbReference type="NCBI Taxonomy" id="3225"/>
    <lineage>
        <taxon>Eukaryota</taxon>
        <taxon>Viridiplantae</taxon>
        <taxon>Streptophyta</taxon>
        <taxon>Embryophyta</taxon>
        <taxon>Bryophyta</taxon>
        <taxon>Bryophytina</taxon>
        <taxon>Bryopsida</taxon>
        <taxon>Dicranidae</taxon>
        <taxon>Pseudoditrichales</taxon>
        <taxon>Ditrichaceae</taxon>
        <taxon>Ceratodon</taxon>
    </lineage>
</organism>
<dbReference type="AlphaFoldDB" id="A0A8T0J0R9"/>
<comment type="caution">
    <text evidence="3">The sequence shown here is derived from an EMBL/GenBank/DDBJ whole genome shotgun (WGS) entry which is preliminary data.</text>
</comment>
<proteinExistence type="inferred from homology"/>
<keyword evidence="2" id="KW-0808">Transferase</keyword>
<evidence type="ECO:0008006" key="5">
    <source>
        <dbReference type="Google" id="ProtNLM"/>
    </source>
</evidence>
<dbReference type="GO" id="GO:0016747">
    <property type="term" value="F:acyltransferase activity, transferring groups other than amino-acyl groups"/>
    <property type="evidence" value="ECO:0007669"/>
    <property type="project" value="TreeGrafter"/>
</dbReference>
<name>A0A8T0J0R9_CERPU</name>
<keyword evidence="4" id="KW-1185">Reference proteome</keyword>
<sequence length="440" mass="48751">MPGGDEMPFEKLEIKVKEPTLVFPAEPTRKHAYFLTNLDQNIAVSMRTVYIFNAQEDKKNEDPVGVIKGALSKLLVHFYPMCGRLGISEDGKLQVECEDQGALFVEATADNCIAELGELSSPAPFMRQLVHDVANAKNILEVPPLIVQVTTFKCGGFVLGVHNNHCLMDGLSANEFLLAWGDLARGVGITNPPHIDRSVLRARDPPRIEFPHHEFDEIEDLSPEGNLLMDDSLVYSNFILTPQAVEALKRTILEDGTVSKVSTFEALTALTWRARTQALEMPPEQKTRLLFAVDGRNKFNPPIPRYFFGNGIVLTTAITTAGELTQHPLSYAVKLVQGAIAMISDGYMRSALDFFEVTRARPALVATLLVTTWLRLPFHTVDFGWGQPLCTSPACLPDREVVLFTSCGKDRRSVNILLGMPSLASMVKVNDHFNVYNQAL</sequence>
<dbReference type="InterPro" id="IPR023213">
    <property type="entry name" value="CAT-like_dom_sf"/>
</dbReference>
<dbReference type="PANTHER" id="PTHR31642">
    <property type="entry name" value="TRICHOTHECENE 3-O-ACETYLTRANSFERASE"/>
    <property type="match status" value="1"/>
</dbReference>
<dbReference type="Pfam" id="PF02458">
    <property type="entry name" value="Transferase"/>
    <property type="match status" value="1"/>
</dbReference>
<evidence type="ECO:0000313" key="3">
    <source>
        <dbReference type="EMBL" id="KAG0588578.1"/>
    </source>
</evidence>
<accession>A0A8T0J0R9</accession>
<dbReference type="Gene3D" id="3.30.559.10">
    <property type="entry name" value="Chloramphenicol acetyltransferase-like domain"/>
    <property type="match status" value="2"/>
</dbReference>
<reference evidence="3" key="1">
    <citation type="submission" date="2020-06" db="EMBL/GenBank/DDBJ databases">
        <title>WGS assembly of Ceratodon purpureus strain R40.</title>
        <authorList>
            <person name="Carey S.B."/>
            <person name="Jenkins J."/>
            <person name="Shu S."/>
            <person name="Lovell J.T."/>
            <person name="Sreedasyam A."/>
            <person name="Maumus F."/>
            <person name="Tiley G.P."/>
            <person name="Fernandez-Pozo N."/>
            <person name="Barry K."/>
            <person name="Chen C."/>
            <person name="Wang M."/>
            <person name="Lipzen A."/>
            <person name="Daum C."/>
            <person name="Saski C.A."/>
            <person name="Payton A.C."/>
            <person name="Mcbreen J.C."/>
            <person name="Conrad R.E."/>
            <person name="Kollar L.M."/>
            <person name="Olsson S."/>
            <person name="Huttunen S."/>
            <person name="Landis J.B."/>
            <person name="Wickett N.J."/>
            <person name="Johnson M.G."/>
            <person name="Rensing S.A."/>
            <person name="Grimwood J."/>
            <person name="Schmutz J."/>
            <person name="Mcdaniel S.F."/>
        </authorList>
    </citation>
    <scope>NUCLEOTIDE SEQUENCE</scope>
    <source>
        <strain evidence="3">R40</strain>
    </source>
</reference>
<protein>
    <recommendedName>
        <fullName evidence="5">Omega-hydroxypalmitate O-feruloyl transferase</fullName>
    </recommendedName>
</protein>
<dbReference type="PANTHER" id="PTHR31642:SF310">
    <property type="entry name" value="FATTY ALCOHOL:CAFFEOYL-COA ACYLTRANSFERASE"/>
    <property type="match status" value="1"/>
</dbReference>
<evidence type="ECO:0000313" key="4">
    <source>
        <dbReference type="Proteomes" id="UP000822688"/>
    </source>
</evidence>
<dbReference type="Proteomes" id="UP000822688">
    <property type="component" value="Chromosome 2"/>
</dbReference>
<evidence type="ECO:0000256" key="1">
    <source>
        <dbReference type="ARBA" id="ARBA00009861"/>
    </source>
</evidence>
<dbReference type="InterPro" id="IPR050317">
    <property type="entry name" value="Plant_Fungal_Acyltransferase"/>
</dbReference>